<dbReference type="GO" id="GO:0004151">
    <property type="term" value="F:dihydroorotase activity"/>
    <property type="evidence" value="ECO:0007669"/>
    <property type="project" value="UniProtKB-EC"/>
</dbReference>
<protein>
    <submittedName>
        <fullName evidence="3">Dihydroorotase</fullName>
        <ecNumber evidence="3">3.5.2.3</ecNumber>
    </submittedName>
</protein>
<dbReference type="EMBL" id="JBEWYP010000003">
    <property type="protein sequence ID" value="MET7029301.1"/>
    <property type="molecule type" value="Genomic_DNA"/>
</dbReference>
<dbReference type="Proteomes" id="UP001549773">
    <property type="component" value="Unassembled WGS sequence"/>
</dbReference>
<accession>A0ABV2TVK7</accession>
<dbReference type="SUPFAM" id="SSF51556">
    <property type="entry name" value="Metallo-dependent hydrolases"/>
    <property type="match status" value="1"/>
</dbReference>
<evidence type="ECO:0000313" key="4">
    <source>
        <dbReference type="Proteomes" id="UP001549773"/>
    </source>
</evidence>
<evidence type="ECO:0000313" key="3">
    <source>
        <dbReference type="EMBL" id="MET7029301.1"/>
    </source>
</evidence>
<organism evidence="3 4">
    <name type="scientific">Sediminicola luteus</name>
    <dbReference type="NCBI Taxonomy" id="319238"/>
    <lineage>
        <taxon>Bacteria</taxon>
        <taxon>Pseudomonadati</taxon>
        <taxon>Bacteroidota</taxon>
        <taxon>Flavobacteriia</taxon>
        <taxon>Flavobacteriales</taxon>
        <taxon>Flavobacteriaceae</taxon>
        <taxon>Sediminicola</taxon>
    </lineage>
</organism>
<feature type="domain" description="Dihydroorotase catalytic" evidence="2">
    <location>
        <begin position="58"/>
        <end position="238"/>
    </location>
</feature>
<dbReference type="PANTHER" id="PTHR43668">
    <property type="entry name" value="ALLANTOINASE"/>
    <property type="match status" value="1"/>
</dbReference>
<dbReference type="Gene3D" id="3.20.20.140">
    <property type="entry name" value="Metal-dependent hydrolases"/>
    <property type="match status" value="1"/>
</dbReference>
<gene>
    <name evidence="3" type="ORF">ABXZ32_07830</name>
</gene>
<evidence type="ECO:0000259" key="2">
    <source>
        <dbReference type="Pfam" id="PF12890"/>
    </source>
</evidence>
<keyword evidence="1" id="KW-0665">Pyrimidine biosynthesis</keyword>
<dbReference type="Gene3D" id="2.30.40.10">
    <property type="entry name" value="Urease, subunit C, domain 1"/>
    <property type="match status" value="1"/>
</dbReference>
<dbReference type="InterPro" id="IPR024403">
    <property type="entry name" value="DHOase_cat"/>
</dbReference>
<dbReference type="CDD" id="cd01317">
    <property type="entry name" value="DHOase_IIa"/>
    <property type="match status" value="1"/>
</dbReference>
<name>A0ABV2TVK7_9FLAO</name>
<evidence type="ECO:0000256" key="1">
    <source>
        <dbReference type="ARBA" id="ARBA00022975"/>
    </source>
</evidence>
<proteinExistence type="predicted"/>
<dbReference type="EC" id="3.5.2.3" evidence="3"/>
<dbReference type="InterPro" id="IPR032466">
    <property type="entry name" value="Metal_Hydrolase"/>
</dbReference>
<comment type="caution">
    <text evidence="3">The sequence shown here is derived from an EMBL/GenBank/DDBJ whole genome shotgun (WGS) entry which is preliminary data.</text>
</comment>
<dbReference type="InterPro" id="IPR050138">
    <property type="entry name" value="DHOase/Allantoinase_Hydrolase"/>
</dbReference>
<dbReference type="InterPro" id="IPR011059">
    <property type="entry name" value="Metal-dep_hydrolase_composite"/>
</dbReference>
<dbReference type="InterPro" id="IPR004722">
    <property type="entry name" value="DHOase"/>
</dbReference>
<sequence length="416" mass="45378">MNILLKSVKIFDTNNKDLHLKRRDILIKNGIIDKIAVKIEAPSKTKVIEHSNLHVSVGWFDSSVSFGEPGFEERETITNGLQTAAKSGFTDIVLNPTSYPIPDSSSDIVFLKNAANGHATNMYPLGCLTVKGEGKDLAELYDMKNAGAVGYYDFKHAIENSNLLKIALQYAQNFDGLVMSFPLDYKIAGKGLVNEGEVSTKLGLKGIPSLAEELQIARDLFILEYTGGKLHIPTISTAGSVKLIAEAKKKGLDVSCSVAIHNLFFTDEHLVEFDTHYKIMPPLRTKSDVKALLKGLKDGTIDTVTSDHIPMDIEQKRVEFDNAASGSIGLESAFGGLNKLLDLELTIALLTKGRERFGLVTPVIKEGEQASLTIFDPETEYTFDTKNILSTSKNSMFLGAKLKGKALGIIANGQII</sequence>
<dbReference type="PANTHER" id="PTHR43668:SF2">
    <property type="entry name" value="ALLANTOINASE"/>
    <property type="match status" value="1"/>
</dbReference>
<dbReference type="RefSeq" id="WP_354618122.1">
    <property type="nucleotide sequence ID" value="NZ_JBEWYP010000003.1"/>
</dbReference>
<dbReference type="Pfam" id="PF12890">
    <property type="entry name" value="DHOase"/>
    <property type="match status" value="1"/>
</dbReference>
<dbReference type="SUPFAM" id="SSF51338">
    <property type="entry name" value="Composite domain of metallo-dependent hydrolases"/>
    <property type="match status" value="1"/>
</dbReference>
<reference evidence="3 4" key="1">
    <citation type="submission" date="2024-07" db="EMBL/GenBank/DDBJ databases">
        <title>The genome sequence of type strain Sediminicola luteus GDMCC 1.2596T.</title>
        <authorList>
            <person name="Liu Y."/>
        </authorList>
    </citation>
    <scope>NUCLEOTIDE SEQUENCE [LARGE SCALE GENOMIC DNA]</scope>
    <source>
        <strain evidence="3 4">GDMCC 1.2596</strain>
    </source>
</reference>
<keyword evidence="4" id="KW-1185">Reference proteome</keyword>
<keyword evidence="3" id="KW-0378">Hydrolase</keyword>